<comment type="caution">
    <text evidence="2">The sequence shown here is derived from an EMBL/GenBank/DDBJ whole genome shotgun (WGS) entry which is preliminary data.</text>
</comment>
<organism evidence="2 3">
    <name type="scientific">Bacillus cereus</name>
    <dbReference type="NCBI Taxonomy" id="1396"/>
    <lineage>
        <taxon>Bacteria</taxon>
        <taxon>Bacillati</taxon>
        <taxon>Bacillota</taxon>
        <taxon>Bacilli</taxon>
        <taxon>Bacillales</taxon>
        <taxon>Bacillaceae</taxon>
        <taxon>Bacillus</taxon>
        <taxon>Bacillus cereus group</taxon>
    </lineage>
</organism>
<proteinExistence type="predicted"/>
<name>A0A1S9TD55_BACCE</name>
<sequence length="296" mass="34567">MGRSKSMRDAYYRSYANPSNRTEVNCHDVTKDMKNNGTFYCMECEAQVVHAGGESPYYRLPSKDAEHDKDCDNYLPVDDTSERIRKLGKKLKVQLKPPSFHDKEKRSNDKAGIKDKKVQSKIVNPVKSGRVKTIEDANKTKTITLNSAADLLYHTSFDRPEEHRKNVTRELLQNKQLYYRGTYDALQKDFEEKLVSPIVFIKGRLHKKQFFTFDKYGYFDIQDHYKDYGPIELRVDLNGVPELEKRFKKLTWFIRSGRQSTEVVGVMGKVIGVEEKEDKTFIHIRCYDIDVEPKDQ</sequence>
<evidence type="ECO:0000313" key="3">
    <source>
        <dbReference type="Proteomes" id="UP000190906"/>
    </source>
</evidence>
<evidence type="ECO:0000313" key="2">
    <source>
        <dbReference type="EMBL" id="OOR07659.1"/>
    </source>
</evidence>
<dbReference type="AlphaFoldDB" id="A0A1S9TD55"/>
<accession>A0A1S9TD55</accession>
<feature type="region of interest" description="Disordered" evidence="1">
    <location>
        <begin position="92"/>
        <end position="117"/>
    </location>
</feature>
<evidence type="ECO:0000256" key="1">
    <source>
        <dbReference type="SAM" id="MobiDB-lite"/>
    </source>
</evidence>
<dbReference type="Proteomes" id="UP000190906">
    <property type="component" value="Unassembled WGS sequence"/>
</dbReference>
<dbReference type="EMBL" id="MUAJ01000065">
    <property type="protein sequence ID" value="OOR07659.1"/>
    <property type="molecule type" value="Genomic_DNA"/>
</dbReference>
<dbReference type="RefSeq" id="WP_078205702.1">
    <property type="nucleotide sequence ID" value="NZ_MUAJ01000065.1"/>
</dbReference>
<gene>
    <name evidence="2" type="ORF">BW897_30150</name>
</gene>
<protein>
    <submittedName>
        <fullName evidence="2">Uncharacterized protein</fullName>
    </submittedName>
</protein>
<reference evidence="2 3" key="1">
    <citation type="submission" date="2017-01" db="EMBL/GenBank/DDBJ databases">
        <title>Bacillus cereus isolates.</title>
        <authorList>
            <person name="Beno S.M."/>
        </authorList>
    </citation>
    <scope>NUCLEOTIDE SEQUENCE [LARGE SCALE GENOMIC DNA]</scope>
    <source>
        <strain evidence="2 3">FSL H8-0485</strain>
    </source>
</reference>
<feature type="compositionally biased region" description="Basic and acidic residues" evidence="1">
    <location>
        <begin position="99"/>
        <end position="117"/>
    </location>
</feature>